<dbReference type="InParanoid" id="A0A078AHW0"/>
<gene>
    <name evidence="6" type="primary">Contig15802.g16846</name>
    <name evidence="6" type="ORF">STYLEM_10879</name>
</gene>
<dbReference type="InterPro" id="IPR003406">
    <property type="entry name" value="Glyco_trans_14"/>
</dbReference>
<reference evidence="6 7" key="1">
    <citation type="submission" date="2014-06" db="EMBL/GenBank/DDBJ databases">
        <authorList>
            <person name="Swart Estienne"/>
        </authorList>
    </citation>
    <scope>NUCLEOTIDE SEQUENCE [LARGE SCALE GENOMIC DNA]</scope>
    <source>
        <strain evidence="6 7">130c</strain>
    </source>
</reference>
<evidence type="ECO:0000256" key="4">
    <source>
        <dbReference type="ARBA" id="ARBA00023136"/>
    </source>
</evidence>
<accession>A0A078AHW0</accession>
<sequence>MVYEKVNNPQVWDIFFENADQNKYSIYYHAKKVDIEKSLNIKSKNQHIKIPEILTQWGDISLWLVMNSLIGYSFSDFKNHRFVFVSQSCIPLYNFDEIYEMVFKEDNSRILFSDKNEIFPKYNHLEQLFERSQIVKHHQWIILTRKHVSVLLRQRHRWEYLLLSLNKKITQKWIPDEALFGTLLNHFGQQEEISNKCVTYADWTNKSYLASYDLVDKNLIKKARDQGCLFLRKTKPQTKINEDVLEIFKQQDYFINSQCWV</sequence>
<evidence type="ECO:0000256" key="3">
    <source>
        <dbReference type="ARBA" id="ARBA00022679"/>
    </source>
</evidence>
<evidence type="ECO:0000256" key="1">
    <source>
        <dbReference type="ARBA" id="ARBA00004606"/>
    </source>
</evidence>
<dbReference type="EMBL" id="CCKQ01010339">
    <property type="protein sequence ID" value="CDW81855.1"/>
    <property type="molecule type" value="Genomic_DNA"/>
</dbReference>
<proteinExistence type="predicted"/>
<evidence type="ECO:0000256" key="2">
    <source>
        <dbReference type="ARBA" id="ARBA00022676"/>
    </source>
</evidence>
<protein>
    <submittedName>
        <fullName evidence="6">Core-2 i-branching beta--n-acetylglucosaminyltransferase family protein</fullName>
    </submittedName>
</protein>
<evidence type="ECO:0000313" key="7">
    <source>
        <dbReference type="Proteomes" id="UP000039865"/>
    </source>
</evidence>
<keyword evidence="4" id="KW-0472">Membrane</keyword>
<dbReference type="Pfam" id="PF02485">
    <property type="entry name" value="Branch"/>
    <property type="match status" value="1"/>
</dbReference>
<evidence type="ECO:0000313" key="6">
    <source>
        <dbReference type="EMBL" id="CDW81855.1"/>
    </source>
</evidence>
<dbReference type="Proteomes" id="UP000039865">
    <property type="component" value="Unassembled WGS sequence"/>
</dbReference>
<keyword evidence="5" id="KW-0325">Glycoprotein</keyword>
<name>A0A078AHW0_STYLE</name>
<keyword evidence="7" id="KW-1185">Reference proteome</keyword>
<dbReference type="AlphaFoldDB" id="A0A078AHW0"/>
<comment type="subcellular location">
    <subcellularLocation>
        <location evidence="1">Membrane</location>
        <topology evidence="1">Single-pass type II membrane protein</topology>
    </subcellularLocation>
</comment>
<evidence type="ECO:0000256" key="5">
    <source>
        <dbReference type="ARBA" id="ARBA00023180"/>
    </source>
</evidence>
<dbReference type="GO" id="GO:0016757">
    <property type="term" value="F:glycosyltransferase activity"/>
    <property type="evidence" value="ECO:0007669"/>
    <property type="project" value="UniProtKB-KW"/>
</dbReference>
<keyword evidence="2 6" id="KW-0328">Glycosyltransferase</keyword>
<dbReference type="GO" id="GO:0016020">
    <property type="term" value="C:membrane"/>
    <property type="evidence" value="ECO:0007669"/>
    <property type="project" value="UniProtKB-SubCell"/>
</dbReference>
<dbReference type="PANTHER" id="PTHR31042:SF150">
    <property type="entry name" value="OS06G0661900 PROTEIN"/>
    <property type="match status" value="1"/>
</dbReference>
<organism evidence="6 7">
    <name type="scientific">Stylonychia lemnae</name>
    <name type="common">Ciliate</name>
    <dbReference type="NCBI Taxonomy" id="5949"/>
    <lineage>
        <taxon>Eukaryota</taxon>
        <taxon>Sar</taxon>
        <taxon>Alveolata</taxon>
        <taxon>Ciliophora</taxon>
        <taxon>Intramacronucleata</taxon>
        <taxon>Spirotrichea</taxon>
        <taxon>Stichotrichia</taxon>
        <taxon>Sporadotrichida</taxon>
        <taxon>Oxytrichidae</taxon>
        <taxon>Stylonychinae</taxon>
        <taxon>Stylonychia</taxon>
    </lineage>
</organism>
<dbReference type="PANTHER" id="PTHR31042">
    <property type="entry name" value="CORE-2/I-BRANCHING BETA-1,6-N-ACETYLGLUCOSAMINYLTRANSFERASE FAMILY PROTEIN-RELATED"/>
    <property type="match status" value="1"/>
</dbReference>
<dbReference type="OrthoDB" id="191334at2759"/>
<dbReference type="InterPro" id="IPR044174">
    <property type="entry name" value="BC10-like"/>
</dbReference>
<keyword evidence="3 6" id="KW-0808">Transferase</keyword>